<reference evidence="1 2" key="1">
    <citation type="submission" date="2023-08" db="EMBL/GenBank/DDBJ databases">
        <title>A Necator americanus chromosomal reference genome.</title>
        <authorList>
            <person name="Ilik V."/>
            <person name="Petrzelkova K.J."/>
            <person name="Pardy F."/>
            <person name="Fuh T."/>
            <person name="Niatou-Singa F.S."/>
            <person name="Gouil Q."/>
            <person name="Baker L."/>
            <person name="Ritchie M.E."/>
            <person name="Jex A.R."/>
            <person name="Gazzola D."/>
            <person name="Li H."/>
            <person name="Toshio Fujiwara R."/>
            <person name="Zhan B."/>
            <person name="Aroian R.V."/>
            <person name="Pafco B."/>
            <person name="Schwarz E.M."/>
        </authorList>
    </citation>
    <scope>NUCLEOTIDE SEQUENCE [LARGE SCALE GENOMIC DNA]</scope>
    <source>
        <strain evidence="1 2">Aroian</strain>
        <tissue evidence="1">Whole animal</tissue>
    </source>
</reference>
<protein>
    <submittedName>
        <fullName evidence="1">Uncharacterized protein</fullName>
    </submittedName>
</protein>
<sequence length="134" mass="15393">MSSVGCSCYSFTWVLVPARAKLSWLCRDLLVGIISTGNKFHGGAVFLKMWYAIFVLVLQWIKQSEEEQRCAVGTLRRPFLDETLKFKATYSLSISRHLDQPAKEIMKEMQKECEEMVILFSVKHTANIDVIDNK</sequence>
<name>A0ABR1BKM0_NECAM</name>
<dbReference type="Proteomes" id="UP001303046">
    <property type="component" value="Unassembled WGS sequence"/>
</dbReference>
<organism evidence="1 2">
    <name type="scientific">Necator americanus</name>
    <name type="common">Human hookworm</name>
    <dbReference type="NCBI Taxonomy" id="51031"/>
    <lineage>
        <taxon>Eukaryota</taxon>
        <taxon>Metazoa</taxon>
        <taxon>Ecdysozoa</taxon>
        <taxon>Nematoda</taxon>
        <taxon>Chromadorea</taxon>
        <taxon>Rhabditida</taxon>
        <taxon>Rhabditina</taxon>
        <taxon>Rhabditomorpha</taxon>
        <taxon>Strongyloidea</taxon>
        <taxon>Ancylostomatidae</taxon>
        <taxon>Bunostominae</taxon>
        <taxon>Necator</taxon>
    </lineage>
</organism>
<proteinExistence type="predicted"/>
<dbReference type="EMBL" id="JAVFWL010000001">
    <property type="protein sequence ID" value="KAK6725885.1"/>
    <property type="molecule type" value="Genomic_DNA"/>
</dbReference>
<evidence type="ECO:0000313" key="2">
    <source>
        <dbReference type="Proteomes" id="UP001303046"/>
    </source>
</evidence>
<gene>
    <name evidence="1" type="primary">Necator_chrI.g418</name>
    <name evidence="1" type="ORF">RB195_004296</name>
</gene>
<evidence type="ECO:0000313" key="1">
    <source>
        <dbReference type="EMBL" id="KAK6725885.1"/>
    </source>
</evidence>
<comment type="caution">
    <text evidence="1">The sequence shown here is derived from an EMBL/GenBank/DDBJ whole genome shotgun (WGS) entry which is preliminary data.</text>
</comment>
<accession>A0ABR1BKM0</accession>
<keyword evidence="2" id="KW-1185">Reference proteome</keyword>